<organism evidence="2 3">
    <name type="scientific">Helicobacter hepaticus (strain ATCC 51449 / 3B1)</name>
    <dbReference type="NCBI Taxonomy" id="235279"/>
    <lineage>
        <taxon>Bacteria</taxon>
        <taxon>Pseudomonadati</taxon>
        <taxon>Campylobacterota</taxon>
        <taxon>Epsilonproteobacteria</taxon>
        <taxon>Campylobacterales</taxon>
        <taxon>Helicobacteraceae</taxon>
        <taxon>Helicobacter</taxon>
    </lineage>
</organism>
<dbReference type="HOGENOM" id="CLU_106649_0_0_7"/>
<evidence type="ECO:0000313" key="3">
    <source>
        <dbReference type="Proteomes" id="UP000002495"/>
    </source>
</evidence>
<dbReference type="STRING" id="235279.HH_0385"/>
<keyword evidence="1" id="KW-0812">Transmembrane</keyword>
<dbReference type="KEGG" id="hhe:HH_0385"/>
<dbReference type="Proteomes" id="UP000002495">
    <property type="component" value="Chromosome"/>
</dbReference>
<evidence type="ECO:0000313" key="2">
    <source>
        <dbReference type="EMBL" id="AAP76982.1"/>
    </source>
</evidence>
<name>Q7VJ58_HELHP</name>
<dbReference type="EMBL" id="AE017125">
    <property type="protein sequence ID" value="AAP76982.1"/>
    <property type="molecule type" value="Genomic_DNA"/>
</dbReference>
<dbReference type="AlphaFoldDB" id="Q7VJ58"/>
<keyword evidence="3" id="KW-1185">Reference proteome</keyword>
<dbReference type="RefSeq" id="WP_011115227.1">
    <property type="nucleotide sequence ID" value="NC_004917.1"/>
</dbReference>
<accession>Q7VJ58</accession>
<gene>
    <name evidence="2" type="ordered locus">HH_0385</name>
</gene>
<keyword evidence="1" id="KW-1133">Transmembrane helix</keyword>
<proteinExistence type="predicted"/>
<keyword evidence="1" id="KW-0472">Membrane</keyword>
<protein>
    <submittedName>
        <fullName evidence="2">Uncharacterized protein</fullName>
    </submittedName>
</protein>
<feature type="transmembrane region" description="Helical" evidence="1">
    <location>
        <begin position="12"/>
        <end position="31"/>
    </location>
</feature>
<sequence length="180" mass="21755">MKKILKTFKILSFIIIPPLIVFIYFFGWGWLVPYELQPSYWQFRNMCKLNELPNNEEKYNKILSYFDTDLESLDWEELNERAWKKKETDGWYKKDIFEYQTATGWKHKNSRIEMEIDLFSNASEVNRYNTNAMYFSVVWRTKRYYPDGNEGSGFYWSEGRLGCSDIVKENMTPKGFKNDK</sequence>
<dbReference type="OrthoDB" id="5328863at2"/>
<reference evidence="2 3" key="1">
    <citation type="journal article" date="2003" name="Proc. Natl. Acad. Sci. U.S.A.">
        <title>The complete genome sequence of the carcinogenic bacterium Helicobacter hepaticus.</title>
        <authorList>
            <person name="Suerbaum S."/>
            <person name="Josenhans C."/>
            <person name="Sterzenbach T."/>
            <person name="Drescher B."/>
            <person name="Brandt P."/>
            <person name="Bell M."/>
            <person name="Droege M."/>
            <person name="Fartmann B."/>
            <person name="Fischer H.-P."/>
            <person name="Ge Z."/>
            <person name="Hoerster A."/>
            <person name="Holland R."/>
            <person name="Klein K."/>
            <person name="Koenig J."/>
            <person name="Macko L."/>
            <person name="Mendz G.L."/>
            <person name="Nyakatura G."/>
            <person name="Schauer D.B."/>
            <person name="Shen Z."/>
            <person name="Weber J."/>
            <person name="Frosch M."/>
            <person name="Fox J.G."/>
        </authorList>
    </citation>
    <scope>NUCLEOTIDE SEQUENCE [LARGE SCALE GENOMIC DNA]</scope>
    <source>
        <strain evidence="3">ATCC 51449 / 3B1</strain>
    </source>
</reference>
<evidence type="ECO:0000256" key="1">
    <source>
        <dbReference type="SAM" id="Phobius"/>
    </source>
</evidence>